<evidence type="ECO:0000256" key="1">
    <source>
        <dbReference type="SAM" id="MobiDB-lite"/>
    </source>
</evidence>
<reference evidence="2 3" key="1">
    <citation type="journal article" date="2020" name="Cell">
        <title>Large-Scale Comparative Analyses of Tick Genomes Elucidate Their Genetic Diversity and Vector Capacities.</title>
        <authorList>
            <consortium name="Tick Genome and Microbiome Consortium (TIGMIC)"/>
            <person name="Jia N."/>
            <person name="Wang J."/>
            <person name="Shi W."/>
            <person name="Du L."/>
            <person name="Sun Y."/>
            <person name="Zhan W."/>
            <person name="Jiang J.F."/>
            <person name="Wang Q."/>
            <person name="Zhang B."/>
            <person name="Ji P."/>
            <person name="Bell-Sakyi L."/>
            <person name="Cui X.M."/>
            <person name="Yuan T.T."/>
            <person name="Jiang B.G."/>
            <person name="Yang W.F."/>
            <person name="Lam T.T."/>
            <person name="Chang Q.C."/>
            <person name="Ding S.J."/>
            <person name="Wang X.J."/>
            <person name="Zhu J.G."/>
            <person name="Ruan X.D."/>
            <person name="Zhao L."/>
            <person name="Wei J.T."/>
            <person name="Ye R.Z."/>
            <person name="Que T.C."/>
            <person name="Du C.H."/>
            <person name="Zhou Y.H."/>
            <person name="Cheng J.X."/>
            <person name="Dai P.F."/>
            <person name="Guo W.B."/>
            <person name="Han X.H."/>
            <person name="Huang E.J."/>
            <person name="Li L.F."/>
            <person name="Wei W."/>
            <person name="Gao Y.C."/>
            <person name="Liu J.Z."/>
            <person name="Shao H.Z."/>
            <person name="Wang X."/>
            <person name="Wang C.C."/>
            <person name="Yang T.C."/>
            <person name="Huo Q.B."/>
            <person name="Li W."/>
            <person name="Chen H.Y."/>
            <person name="Chen S.E."/>
            <person name="Zhou L.G."/>
            <person name="Ni X.B."/>
            <person name="Tian J.H."/>
            <person name="Sheng Y."/>
            <person name="Liu T."/>
            <person name="Pan Y.S."/>
            <person name="Xia L.Y."/>
            <person name="Li J."/>
            <person name="Zhao F."/>
            <person name="Cao W.C."/>
        </authorList>
    </citation>
    <scope>NUCLEOTIDE SEQUENCE [LARGE SCALE GENOMIC DNA]</scope>
    <source>
        <strain evidence="2">HaeL-2018</strain>
    </source>
</reference>
<sequence length="82" mass="9230">MPPPRHHYFNVRVPSGTAVDAIIDAAEVIVPTSDLYSVQHMGGLDFQIRVNTQAAVRKLLGRKRSTHWKQPSHSRASEQTIR</sequence>
<dbReference type="OMA" id="KRSTHWK"/>
<organism evidence="2 3">
    <name type="scientific">Haemaphysalis longicornis</name>
    <name type="common">Bush tick</name>
    <dbReference type="NCBI Taxonomy" id="44386"/>
    <lineage>
        <taxon>Eukaryota</taxon>
        <taxon>Metazoa</taxon>
        <taxon>Ecdysozoa</taxon>
        <taxon>Arthropoda</taxon>
        <taxon>Chelicerata</taxon>
        <taxon>Arachnida</taxon>
        <taxon>Acari</taxon>
        <taxon>Parasitiformes</taxon>
        <taxon>Ixodida</taxon>
        <taxon>Ixodoidea</taxon>
        <taxon>Ixodidae</taxon>
        <taxon>Haemaphysalinae</taxon>
        <taxon>Haemaphysalis</taxon>
    </lineage>
</organism>
<accession>A0A9J6GI09</accession>
<feature type="region of interest" description="Disordered" evidence="1">
    <location>
        <begin position="62"/>
        <end position="82"/>
    </location>
</feature>
<gene>
    <name evidence="2" type="ORF">HPB48_011141</name>
</gene>
<evidence type="ECO:0000313" key="3">
    <source>
        <dbReference type="Proteomes" id="UP000821853"/>
    </source>
</evidence>
<dbReference type="VEuPathDB" id="VectorBase:HLOH_055197"/>
<feature type="compositionally biased region" description="Polar residues" evidence="1">
    <location>
        <begin position="73"/>
        <end position="82"/>
    </location>
</feature>
<comment type="caution">
    <text evidence="2">The sequence shown here is derived from an EMBL/GenBank/DDBJ whole genome shotgun (WGS) entry which is preliminary data.</text>
</comment>
<dbReference type="EMBL" id="JABSTR010000007">
    <property type="protein sequence ID" value="KAH9374850.1"/>
    <property type="molecule type" value="Genomic_DNA"/>
</dbReference>
<protein>
    <submittedName>
        <fullName evidence="2">Uncharacterized protein</fullName>
    </submittedName>
</protein>
<dbReference type="OrthoDB" id="10533137at2759"/>
<keyword evidence="3" id="KW-1185">Reference proteome</keyword>
<dbReference type="AlphaFoldDB" id="A0A9J6GI09"/>
<evidence type="ECO:0000313" key="2">
    <source>
        <dbReference type="EMBL" id="KAH9374850.1"/>
    </source>
</evidence>
<dbReference type="Proteomes" id="UP000821853">
    <property type="component" value="Chromosome 5"/>
</dbReference>
<name>A0A9J6GI09_HAELO</name>
<proteinExistence type="predicted"/>
<feature type="compositionally biased region" description="Basic residues" evidence="1">
    <location>
        <begin position="62"/>
        <end position="72"/>
    </location>
</feature>